<name>A0A1X2J1H5_9FUNG</name>
<feature type="domain" description="Suv3 C-terminal" evidence="1">
    <location>
        <begin position="514"/>
        <end position="555"/>
    </location>
</feature>
<dbReference type="Gene3D" id="1.20.272.40">
    <property type="match status" value="1"/>
</dbReference>
<dbReference type="Proteomes" id="UP000193560">
    <property type="component" value="Unassembled WGS sequence"/>
</dbReference>
<evidence type="ECO:0000313" key="2">
    <source>
        <dbReference type="EMBL" id="ORZ25709.1"/>
    </source>
</evidence>
<evidence type="ECO:0000259" key="1">
    <source>
        <dbReference type="Pfam" id="PF18147"/>
    </source>
</evidence>
<keyword evidence="3" id="KW-1185">Reference proteome</keyword>
<accession>A0A1X2J1H5</accession>
<dbReference type="InterPro" id="IPR041082">
    <property type="entry name" value="Suv3_C_1"/>
</dbReference>
<evidence type="ECO:0000313" key="3">
    <source>
        <dbReference type="Proteomes" id="UP000193560"/>
    </source>
</evidence>
<dbReference type="Gene3D" id="1.20.58.1080">
    <property type="match status" value="1"/>
</dbReference>
<organism evidence="2 3">
    <name type="scientific">Absidia repens</name>
    <dbReference type="NCBI Taxonomy" id="90262"/>
    <lineage>
        <taxon>Eukaryota</taxon>
        <taxon>Fungi</taxon>
        <taxon>Fungi incertae sedis</taxon>
        <taxon>Mucoromycota</taxon>
        <taxon>Mucoromycotina</taxon>
        <taxon>Mucoromycetes</taxon>
        <taxon>Mucorales</taxon>
        <taxon>Cunninghamellaceae</taxon>
        <taxon>Absidia</taxon>
    </lineage>
</organism>
<proteinExistence type="predicted"/>
<dbReference type="AlphaFoldDB" id="A0A1X2J1H5"/>
<dbReference type="STRING" id="90262.A0A1X2J1H5"/>
<dbReference type="OrthoDB" id="2282460at2759"/>
<dbReference type="EMBL" id="MCGE01000001">
    <property type="protein sequence ID" value="ORZ25709.1"/>
    <property type="molecule type" value="Genomic_DNA"/>
</dbReference>
<gene>
    <name evidence="2" type="ORF">BCR42DRAFT_400730</name>
</gene>
<dbReference type="InterPro" id="IPR027417">
    <property type="entry name" value="P-loop_NTPase"/>
</dbReference>
<dbReference type="Gene3D" id="3.40.50.300">
    <property type="entry name" value="P-loop containing nucleotide triphosphate hydrolases"/>
    <property type="match status" value="1"/>
</dbReference>
<reference evidence="2 3" key="1">
    <citation type="submission" date="2016-07" db="EMBL/GenBank/DDBJ databases">
        <title>Pervasive Adenine N6-methylation of Active Genes in Fungi.</title>
        <authorList>
            <consortium name="DOE Joint Genome Institute"/>
            <person name="Mondo S.J."/>
            <person name="Dannebaum R.O."/>
            <person name="Kuo R.C."/>
            <person name="Labutti K."/>
            <person name="Haridas S."/>
            <person name="Kuo A."/>
            <person name="Salamov A."/>
            <person name="Ahrendt S.R."/>
            <person name="Lipzen A."/>
            <person name="Sullivan W."/>
            <person name="Andreopoulos W.B."/>
            <person name="Clum A."/>
            <person name="Lindquist E."/>
            <person name="Daum C."/>
            <person name="Ramamoorthy G.K."/>
            <person name="Gryganskyi A."/>
            <person name="Culley D."/>
            <person name="Magnuson J.K."/>
            <person name="James T.Y."/>
            <person name="O'Malley M.A."/>
            <person name="Stajich J.E."/>
            <person name="Spatafora J.W."/>
            <person name="Visel A."/>
            <person name="Grigoriev I.V."/>
        </authorList>
    </citation>
    <scope>NUCLEOTIDE SEQUENCE [LARGE SCALE GENOMIC DNA]</scope>
    <source>
        <strain evidence="2 3">NRRL 1336</strain>
    </source>
</reference>
<sequence length="676" mass="78358">MIKRFCLEQICFTQQQRYLATTRKQGSNLIARLKKGRPDLKAITEPRQVFQWAQKVVQSRWKVWIHASKARYLSASLFELDAKKFSDLAQNFVNCGSKGQLPSCQPSVLLANGAYMLSYKELVETIDRRLLASFYDYALPNLRSSLQQLKLICQFSPTTWFPHSRSLARSIYVHKYNTSNQCQDRLLETIHRTTTESTTVYCGNNTWLSSSLSTHTTCTHLNYLDYTVRHIPALNRMILDMDESLQQQDWRWTKAFLNTQSNTVHILMAMDHQNNNNRWIRSLEQIVKDRGEQLTVIDHRDTESTIDTSYNHARNLTRLGALQSWQDIQSGDCIVVKSRHMMLNMKDRLEHDYGFKCSILFPQLPEAIQIQQIDTFNDTDSSPKVLLMTEVADTPSKIHAKRLLFKSIKKQHNGHFSYDSTNIIKRLTNVIEPTQAIMMFDKTDIPFIRQAIMAENPLSLQQTLCVLPSSSIFETFCDAMPKEMAMSSKMDAFEVLTDVSGVYMLGNWNRQKLIADWLEHYSLTFDDRWTFMNAPLDVSLTKCKTIIQLFGEAVSRGTPCELDDVFGLPLNSTTTVIKSRPLMTLVNQYHIIQWYHWFKLEYPAIFVTDETVLQRHQHQYQTIILENLSSNHSQLTDRRKKRRQDRKMGQLVEQLLGQTSAKPALSNYNNGQQGTK</sequence>
<comment type="caution">
    <text evidence="2">The sequence shown here is derived from an EMBL/GenBank/DDBJ whole genome shotgun (WGS) entry which is preliminary data.</text>
</comment>
<protein>
    <recommendedName>
        <fullName evidence="1">Suv3 C-terminal domain-containing protein</fullName>
    </recommendedName>
</protein>
<dbReference type="Pfam" id="PF18147">
    <property type="entry name" value="Suv3_C_1"/>
    <property type="match status" value="1"/>
</dbReference>